<comment type="cofactor">
    <cofactor evidence="1">
        <name>Zn(2+)</name>
        <dbReference type="ChEBI" id="CHEBI:29105"/>
    </cofactor>
</comment>
<keyword evidence="5" id="KW-0378">Hydrolase</keyword>
<evidence type="ECO:0000256" key="9">
    <source>
        <dbReference type="SAM" id="SignalP"/>
    </source>
</evidence>
<evidence type="ECO:0000259" key="10">
    <source>
        <dbReference type="Pfam" id="PF00675"/>
    </source>
</evidence>
<dbReference type="Gene3D" id="3.30.830.10">
    <property type="entry name" value="Metalloenzyme, LuxS/M16 peptidase-like"/>
    <property type="match status" value="4"/>
</dbReference>
<dbReference type="InterPro" id="IPR007863">
    <property type="entry name" value="Peptidase_M16_C"/>
</dbReference>
<evidence type="ECO:0000259" key="11">
    <source>
        <dbReference type="Pfam" id="PF05193"/>
    </source>
</evidence>
<dbReference type="Pfam" id="PF00675">
    <property type="entry name" value="Peptidase_M16"/>
    <property type="match status" value="1"/>
</dbReference>
<feature type="chain" id="PRO_5032303379" evidence="9">
    <location>
        <begin position="36"/>
        <end position="973"/>
    </location>
</feature>
<dbReference type="GO" id="GO:0006508">
    <property type="term" value="P:proteolysis"/>
    <property type="evidence" value="ECO:0007669"/>
    <property type="project" value="UniProtKB-KW"/>
</dbReference>
<sequence>MTGLHMKNLGLVRILRAGSSALALAALTVSIPASAQADDAVVETKEEIVNPGPVEAWGLEPTDVQPDPAIRYGRLGNGMRYAIRPNSTPDGAVSMRLHVDFGSLYEAENERGLAHFIEHMAFNGSTNVPEGEMLPMLERLGFAFGPDTNALTDFDKTIYQLDISTANEERIDSALFLLRETASELTFAPEAVDRERGVITSERRTRDTVGLRNAIHQIDFLMPDALYADRLPIGVEEVLNTAPADRLKELYHRYYRPENTTLVVVGDMDIDAIEAKIKGRFGDWQPTGSAGEKPDVGKVDLERPMSFGAFVDPAVASTVQIAVHRPYDDPMDTIAQRFKSQLEEIAMGMLSSRIQRIAQQPDSVLLGGQALDGEFKWASDYALVAITTKDGEWERGLTVAEQEVRRAIEHGFTQAELERSIANFDTTYRQSVDQAEARATRSLAEAIVSNAADNDLNTHPAWRYSLWQSYKNQITLDRVNEAFRALWNGSKPLIHVATKELEGGEQAIADAFKASVQMAVAPPQDVAVAEFAYDSFGDAPGKVVSDTMIEDLGIRTITFDNNVRLNIKRTDFEPGRIRFNIAMDGGVFALPGSDFGNIVFFQVAGATMGTVQHSAQEFNDILAGKSAVIGLTSAEDSFVVSGATNAEFLDLQMKVSAAYLTDNGFRGEAQAQWNAVLDVIYNQLLSNPALVFQLKGVGAITQDDPRFTLPSKEVLGGVSQEAFREAFHTNASDAAVEIAIVGDVDEDAAIAAIANTFGALPARKLEFVPHSEEREVKVKDTLEPLTLYHTGPADQALAAAVWRTADDGDHRTEVAMDLLKEVVAIKALEVLREELGTTYTPSVSSDMSDTFEDYGTLSVSAVVAPDDIDRSIAAIPAIMGDIRDNGIDADLLTRARQPLIEQHEAAKRGNGFWLGVTASAQRKAERLDRARQRGAILAEVTADELQALAKQYITPERRLDVRVLSDKAAQTAE</sequence>
<evidence type="ECO:0000256" key="3">
    <source>
        <dbReference type="ARBA" id="ARBA00022670"/>
    </source>
</evidence>
<evidence type="ECO:0000256" key="4">
    <source>
        <dbReference type="ARBA" id="ARBA00022723"/>
    </source>
</evidence>
<accession>A0A844Z788</accession>
<feature type="domain" description="Peptidase M16 C-terminal" evidence="11">
    <location>
        <begin position="244"/>
        <end position="423"/>
    </location>
</feature>
<feature type="signal peptide" evidence="9">
    <location>
        <begin position="1"/>
        <end position="35"/>
    </location>
</feature>
<dbReference type="PANTHER" id="PTHR43690">
    <property type="entry name" value="NARDILYSIN"/>
    <property type="match status" value="1"/>
</dbReference>
<organism evidence="12 13">
    <name type="scientific">Pontixanthobacter aestiaquae</name>
    <dbReference type="NCBI Taxonomy" id="1509367"/>
    <lineage>
        <taxon>Bacteria</taxon>
        <taxon>Pseudomonadati</taxon>
        <taxon>Pseudomonadota</taxon>
        <taxon>Alphaproteobacteria</taxon>
        <taxon>Sphingomonadales</taxon>
        <taxon>Erythrobacteraceae</taxon>
        <taxon>Pontixanthobacter</taxon>
    </lineage>
</organism>
<evidence type="ECO:0000256" key="7">
    <source>
        <dbReference type="ARBA" id="ARBA00023049"/>
    </source>
</evidence>
<dbReference type="EMBL" id="WTYZ01000001">
    <property type="protein sequence ID" value="MXO83116.1"/>
    <property type="molecule type" value="Genomic_DNA"/>
</dbReference>
<keyword evidence="9" id="KW-0732">Signal</keyword>
<dbReference type="InterPro" id="IPR011249">
    <property type="entry name" value="Metalloenz_LuxS/M16"/>
</dbReference>
<gene>
    <name evidence="12" type="ORF">GRI35_07015</name>
</gene>
<evidence type="ECO:0000313" key="12">
    <source>
        <dbReference type="EMBL" id="MXO83116.1"/>
    </source>
</evidence>
<dbReference type="GO" id="GO:0046872">
    <property type="term" value="F:metal ion binding"/>
    <property type="evidence" value="ECO:0007669"/>
    <property type="project" value="UniProtKB-KW"/>
</dbReference>
<dbReference type="GO" id="GO:0004222">
    <property type="term" value="F:metalloendopeptidase activity"/>
    <property type="evidence" value="ECO:0007669"/>
    <property type="project" value="InterPro"/>
</dbReference>
<dbReference type="Proteomes" id="UP000460290">
    <property type="component" value="Unassembled WGS sequence"/>
</dbReference>
<evidence type="ECO:0000256" key="1">
    <source>
        <dbReference type="ARBA" id="ARBA00001947"/>
    </source>
</evidence>
<evidence type="ECO:0000256" key="5">
    <source>
        <dbReference type="ARBA" id="ARBA00022801"/>
    </source>
</evidence>
<dbReference type="SUPFAM" id="SSF63411">
    <property type="entry name" value="LuxS/MPP-like metallohydrolase"/>
    <property type="match status" value="4"/>
</dbReference>
<keyword evidence="4" id="KW-0479">Metal-binding</keyword>
<feature type="domain" description="Peptidase M16 C-terminal" evidence="11">
    <location>
        <begin position="718"/>
        <end position="898"/>
    </location>
</feature>
<reference evidence="12 13" key="1">
    <citation type="submission" date="2019-12" db="EMBL/GenBank/DDBJ databases">
        <title>Genomic-based taxomic classification of the family Erythrobacteraceae.</title>
        <authorList>
            <person name="Xu L."/>
        </authorList>
    </citation>
    <scope>NUCLEOTIDE SEQUENCE [LARGE SCALE GENOMIC DNA]</scope>
    <source>
        <strain evidence="12 13">KCTC 42006</strain>
    </source>
</reference>
<comment type="similarity">
    <text evidence="2 8">Belongs to the peptidase M16 family.</text>
</comment>
<dbReference type="InterPro" id="IPR050626">
    <property type="entry name" value="Peptidase_M16"/>
</dbReference>
<dbReference type="PANTHER" id="PTHR43690:SF17">
    <property type="entry name" value="PROTEIN YHJJ"/>
    <property type="match status" value="1"/>
</dbReference>
<evidence type="ECO:0000256" key="8">
    <source>
        <dbReference type="RuleBase" id="RU004447"/>
    </source>
</evidence>
<evidence type="ECO:0000313" key="13">
    <source>
        <dbReference type="Proteomes" id="UP000460290"/>
    </source>
</evidence>
<dbReference type="InterPro" id="IPR001431">
    <property type="entry name" value="Pept_M16_Zn_BS"/>
</dbReference>
<proteinExistence type="inferred from homology"/>
<keyword evidence="7" id="KW-0482">Metalloprotease</keyword>
<comment type="caution">
    <text evidence="12">The sequence shown here is derived from an EMBL/GenBank/DDBJ whole genome shotgun (WGS) entry which is preliminary data.</text>
</comment>
<dbReference type="Pfam" id="PF05193">
    <property type="entry name" value="Peptidase_M16_C"/>
    <property type="match status" value="2"/>
</dbReference>
<evidence type="ECO:0000256" key="6">
    <source>
        <dbReference type="ARBA" id="ARBA00022833"/>
    </source>
</evidence>
<evidence type="ECO:0000256" key="2">
    <source>
        <dbReference type="ARBA" id="ARBA00007261"/>
    </source>
</evidence>
<feature type="domain" description="Peptidase M16 N-terminal" evidence="10">
    <location>
        <begin position="85"/>
        <end position="207"/>
    </location>
</feature>
<dbReference type="InterPro" id="IPR011765">
    <property type="entry name" value="Pept_M16_N"/>
</dbReference>
<keyword evidence="6" id="KW-0862">Zinc</keyword>
<keyword evidence="3" id="KW-0645">Protease</keyword>
<keyword evidence="13" id="KW-1185">Reference proteome</keyword>
<protein>
    <submittedName>
        <fullName evidence="12">Insulinase family protein</fullName>
    </submittedName>
</protein>
<name>A0A844Z788_9SPHN</name>
<dbReference type="AlphaFoldDB" id="A0A844Z788"/>
<dbReference type="PROSITE" id="PS00143">
    <property type="entry name" value="INSULINASE"/>
    <property type="match status" value="1"/>
</dbReference>